<dbReference type="EMBL" id="BSXT01000804">
    <property type="protein sequence ID" value="GMF34367.1"/>
    <property type="molecule type" value="Genomic_DNA"/>
</dbReference>
<protein>
    <submittedName>
        <fullName evidence="2">Unnamed protein product</fullName>
    </submittedName>
</protein>
<dbReference type="AlphaFoldDB" id="A0A9W6X9V3"/>
<accession>A0A9W6X9V3</accession>
<feature type="compositionally biased region" description="Polar residues" evidence="1">
    <location>
        <begin position="1"/>
        <end position="12"/>
    </location>
</feature>
<keyword evidence="3" id="KW-1185">Reference proteome</keyword>
<reference evidence="2" key="1">
    <citation type="submission" date="2023-04" db="EMBL/GenBank/DDBJ databases">
        <title>Phytophthora fragariaefolia NBRC 109709.</title>
        <authorList>
            <person name="Ichikawa N."/>
            <person name="Sato H."/>
            <person name="Tonouchi N."/>
        </authorList>
    </citation>
    <scope>NUCLEOTIDE SEQUENCE</scope>
    <source>
        <strain evidence="2">NBRC 109709</strain>
    </source>
</reference>
<name>A0A9W6X9V3_9STRA</name>
<feature type="region of interest" description="Disordered" evidence="1">
    <location>
        <begin position="1"/>
        <end position="55"/>
    </location>
</feature>
<proteinExistence type="predicted"/>
<organism evidence="2 3">
    <name type="scientific">Phytophthora fragariaefolia</name>
    <dbReference type="NCBI Taxonomy" id="1490495"/>
    <lineage>
        <taxon>Eukaryota</taxon>
        <taxon>Sar</taxon>
        <taxon>Stramenopiles</taxon>
        <taxon>Oomycota</taxon>
        <taxon>Peronosporomycetes</taxon>
        <taxon>Peronosporales</taxon>
        <taxon>Peronosporaceae</taxon>
        <taxon>Phytophthora</taxon>
    </lineage>
</organism>
<evidence type="ECO:0000313" key="2">
    <source>
        <dbReference type="EMBL" id="GMF34367.1"/>
    </source>
</evidence>
<gene>
    <name evidence="2" type="ORF">Pfra01_000881500</name>
</gene>
<evidence type="ECO:0000256" key="1">
    <source>
        <dbReference type="SAM" id="MobiDB-lite"/>
    </source>
</evidence>
<comment type="caution">
    <text evidence="2">The sequence shown here is derived from an EMBL/GenBank/DDBJ whole genome shotgun (WGS) entry which is preliminary data.</text>
</comment>
<evidence type="ECO:0000313" key="3">
    <source>
        <dbReference type="Proteomes" id="UP001165121"/>
    </source>
</evidence>
<sequence>MFVKSTLQQPTSPRHHRMSTRVDRIRNSRQIAKLPQEPRSDAATVDPRSTTTWDAGRDRLARSVAATDTRPTTACSSVATAVNCMTWASPSVVQPHQACWNVTWQRGEDVKLGRSPGWHLVRAERSELYIFTYIERWPGQKVNTPTDAIGNTCELKSTSAVASLRRINEFSRSEMMMELDLLPGELRGYWKYHAPGK</sequence>
<dbReference type="Proteomes" id="UP001165121">
    <property type="component" value="Unassembled WGS sequence"/>
</dbReference>